<gene>
    <name evidence="1" type="ORF">U0070_021336</name>
</gene>
<reference evidence="1 2" key="1">
    <citation type="journal article" date="2023" name="bioRxiv">
        <title>Conserved and derived expression patterns and positive selection on dental genes reveal complex evolutionary context of ever-growing rodent molars.</title>
        <authorList>
            <person name="Calamari Z.T."/>
            <person name="Song A."/>
            <person name="Cohen E."/>
            <person name="Akter M."/>
            <person name="Roy R.D."/>
            <person name="Hallikas O."/>
            <person name="Christensen M.M."/>
            <person name="Li P."/>
            <person name="Marangoni P."/>
            <person name="Jernvall J."/>
            <person name="Klein O.D."/>
        </authorList>
    </citation>
    <scope>NUCLEOTIDE SEQUENCE [LARGE SCALE GENOMIC DNA]</scope>
    <source>
        <strain evidence="1">V071</strain>
    </source>
</reference>
<comment type="caution">
    <text evidence="1">The sequence shown here is derived from an EMBL/GenBank/DDBJ whole genome shotgun (WGS) entry which is preliminary data.</text>
</comment>
<name>A0AAW0JH71_MYOGA</name>
<protein>
    <submittedName>
        <fullName evidence="1">Uncharacterized protein</fullName>
    </submittedName>
</protein>
<accession>A0AAW0JH71</accession>
<proteinExistence type="predicted"/>
<sequence length="179" mass="20156">MPMVKRQHVMVDNAWWSKLYGWKEKEREETRVPRLRPSPTSSGCQMVDVFSFQRKEEETERKTNDPASQWPASQLGLGEMMRLAPEDASILTSNLPFYDLNGTSGAPRDLCLQTAIEIMLSRASLMRATPKPLSVSSAQGTQQELCPSYLIPSTEPGEDIQDGSRLALADYTWEDGFIL</sequence>
<dbReference type="Proteomes" id="UP001488838">
    <property type="component" value="Unassembled WGS sequence"/>
</dbReference>
<dbReference type="EMBL" id="JBBHLL010000035">
    <property type="protein sequence ID" value="KAK7826322.1"/>
    <property type="molecule type" value="Genomic_DNA"/>
</dbReference>
<evidence type="ECO:0000313" key="1">
    <source>
        <dbReference type="EMBL" id="KAK7826322.1"/>
    </source>
</evidence>
<keyword evidence="2" id="KW-1185">Reference proteome</keyword>
<organism evidence="1 2">
    <name type="scientific">Myodes glareolus</name>
    <name type="common">Bank vole</name>
    <name type="synonym">Clethrionomys glareolus</name>
    <dbReference type="NCBI Taxonomy" id="447135"/>
    <lineage>
        <taxon>Eukaryota</taxon>
        <taxon>Metazoa</taxon>
        <taxon>Chordata</taxon>
        <taxon>Craniata</taxon>
        <taxon>Vertebrata</taxon>
        <taxon>Euteleostomi</taxon>
        <taxon>Mammalia</taxon>
        <taxon>Eutheria</taxon>
        <taxon>Euarchontoglires</taxon>
        <taxon>Glires</taxon>
        <taxon>Rodentia</taxon>
        <taxon>Myomorpha</taxon>
        <taxon>Muroidea</taxon>
        <taxon>Cricetidae</taxon>
        <taxon>Arvicolinae</taxon>
        <taxon>Myodes</taxon>
    </lineage>
</organism>
<dbReference type="AlphaFoldDB" id="A0AAW0JH71"/>
<evidence type="ECO:0000313" key="2">
    <source>
        <dbReference type="Proteomes" id="UP001488838"/>
    </source>
</evidence>